<evidence type="ECO:0000259" key="2">
    <source>
        <dbReference type="Pfam" id="PF00497"/>
    </source>
</evidence>
<dbReference type="Proteomes" id="UP000463138">
    <property type="component" value="Unassembled WGS sequence"/>
</dbReference>
<dbReference type="AlphaFoldDB" id="A0A7V7GXN4"/>
<name>A0A7V7GXN4_9GAMM</name>
<proteinExistence type="predicted"/>
<gene>
    <name evidence="3" type="ORF">DT594_01310</name>
</gene>
<evidence type="ECO:0000313" key="3">
    <source>
        <dbReference type="EMBL" id="KAA0696031.1"/>
    </source>
</evidence>
<comment type="caution">
    <text evidence="3">The sequence shown here is derived from an EMBL/GenBank/DDBJ whole genome shotgun (WGS) entry which is preliminary data.</text>
</comment>
<sequence>MLISVPRLAILLLCLGAAPALGESFKVGFGTHKPPYIFEGEARGLEYDIVLAAFAQQQREVQPYHAPLERLHRMLERGELDAITSTNTTSGVPAHYSAIYIEYQNVAVSLAARNVQLTGIEDLSLYSVSAFQRARFLLGDEFRSMALNNRRYREEARQVTRNMLLYAGRVDVMIGDRRIFRAFDPVVADRVDIHQPVIEHGLFPPTGYRVGFVRDADRDLFDQGLAAIIDSGEYQRIEARYAEY</sequence>
<dbReference type="EMBL" id="QOVF01000001">
    <property type="protein sequence ID" value="KAA0696031.1"/>
    <property type="molecule type" value="Genomic_DNA"/>
</dbReference>
<keyword evidence="4" id="KW-1185">Reference proteome</keyword>
<reference evidence="3 4" key="1">
    <citation type="submission" date="2018-07" db="EMBL/GenBank/DDBJ databases">
        <title>Pseudomonas laoshanensis sp. nov., isolated from soil.</title>
        <authorList>
            <person name="Sun J."/>
            <person name="Yu L."/>
            <person name="Wang M."/>
            <person name="Zhang C."/>
        </authorList>
    </citation>
    <scope>NUCLEOTIDE SEQUENCE [LARGE SCALE GENOMIC DNA]</scope>
    <source>
        <strain evidence="3 4">Y22</strain>
    </source>
</reference>
<dbReference type="Pfam" id="PF00497">
    <property type="entry name" value="SBP_bac_3"/>
    <property type="match status" value="1"/>
</dbReference>
<feature type="signal peptide" evidence="1">
    <location>
        <begin position="1"/>
        <end position="22"/>
    </location>
</feature>
<evidence type="ECO:0000313" key="4">
    <source>
        <dbReference type="Proteomes" id="UP000463138"/>
    </source>
</evidence>
<keyword evidence="1" id="KW-0732">Signal</keyword>
<dbReference type="InterPro" id="IPR001638">
    <property type="entry name" value="Solute-binding_3/MltF_N"/>
</dbReference>
<feature type="domain" description="Solute-binding protein family 3/N-terminal" evidence="2">
    <location>
        <begin position="26"/>
        <end position="242"/>
    </location>
</feature>
<dbReference type="SUPFAM" id="SSF53850">
    <property type="entry name" value="Periplasmic binding protein-like II"/>
    <property type="match status" value="1"/>
</dbReference>
<feature type="chain" id="PRO_5030902145" evidence="1">
    <location>
        <begin position="23"/>
        <end position="244"/>
    </location>
</feature>
<organism evidence="3 4">
    <name type="scientific">Halopseudomonas laoshanensis</name>
    <dbReference type="NCBI Taxonomy" id="2268758"/>
    <lineage>
        <taxon>Bacteria</taxon>
        <taxon>Pseudomonadati</taxon>
        <taxon>Pseudomonadota</taxon>
        <taxon>Gammaproteobacteria</taxon>
        <taxon>Pseudomonadales</taxon>
        <taxon>Pseudomonadaceae</taxon>
        <taxon>Halopseudomonas</taxon>
    </lineage>
</organism>
<protein>
    <submittedName>
        <fullName evidence="3">Amino acid ABC transporter substrate-binding protein</fullName>
    </submittedName>
</protein>
<dbReference type="Gene3D" id="3.40.190.10">
    <property type="entry name" value="Periplasmic binding protein-like II"/>
    <property type="match status" value="2"/>
</dbReference>
<dbReference type="OrthoDB" id="245568at2"/>
<accession>A0A7V7GXN4</accession>
<dbReference type="RefSeq" id="WP_149331022.1">
    <property type="nucleotide sequence ID" value="NZ_QOVF01000001.1"/>
</dbReference>
<evidence type="ECO:0000256" key="1">
    <source>
        <dbReference type="SAM" id="SignalP"/>
    </source>
</evidence>